<comment type="similarity">
    <text evidence="5">Belongs to the Orn/Lys/Arg decarboxylase class-II family.</text>
</comment>
<feature type="domain" description="Orn/DAP/Arg decarboxylase 2 C-terminal" evidence="6">
    <location>
        <begin position="275"/>
        <end position="363"/>
    </location>
</feature>
<dbReference type="Gene3D" id="3.20.20.10">
    <property type="entry name" value="Alanine racemase"/>
    <property type="match status" value="1"/>
</dbReference>
<keyword evidence="4" id="KW-0456">Lyase</keyword>
<dbReference type="PROSITE" id="PS00878">
    <property type="entry name" value="ODR_DC_2_1"/>
    <property type="match status" value="1"/>
</dbReference>
<dbReference type="Proteomes" id="UP001207654">
    <property type="component" value="Unassembled WGS sequence"/>
</dbReference>
<name>A0ABT4ACS7_9BACT</name>
<dbReference type="PANTHER" id="PTHR43727">
    <property type="entry name" value="DIAMINOPIMELATE DECARBOXYLASE"/>
    <property type="match status" value="1"/>
</dbReference>
<dbReference type="InterPro" id="IPR022653">
    <property type="entry name" value="De-COase2_pyr-phos_BS"/>
</dbReference>
<dbReference type="InterPro" id="IPR002986">
    <property type="entry name" value="DAP_deCOOHase_LysA"/>
</dbReference>
<dbReference type="EMBL" id="JAPNKA010000001">
    <property type="protein sequence ID" value="MCY1079435.1"/>
    <property type="molecule type" value="Genomic_DNA"/>
</dbReference>
<evidence type="ECO:0000313" key="9">
    <source>
        <dbReference type="Proteomes" id="UP001207654"/>
    </source>
</evidence>
<reference evidence="8 9" key="1">
    <citation type="submission" date="2022-11" db="EMBL/GenBank/DDBJ databases">
        <title>Minimal conservation of predation-associated metabolite biosynthetic gene clusters underscores biosynthetic potential of Myxococcota including descriptions for ten novel species: Archangium lansinium sp. nov., Myxococcus landrumus sp. nov., Nannocystis bai.</title>
        <authorList>
            <person name="Ahearne A."/>
            <person name="Stevens C."/>
            <person name="Phillips K."/>
        </authorList>
    </citation>
    <scope>NUCLEOTIDE SEQUENCE [LARGE SCALE GENOMIC DNA]</scope>
    <source>
        <strain evidence="8 9">MIWBW</strain>
    </source>
</reference>
<evidence type="ECO:0000259" key="7">
    <source>
        <dbReference type="Pfam" id="PF02784"/>
    </source>
</evidence>
<comment type="caution">
    <text evidence="8">The sequence shown here is derived from an EMBL/GenBank/DDBJ whole genome shotgun (WGS) entry which is preliminary data.</text>
</comment>
<evidence type="ECO:0000256" key="5">
    <source>
        <dbReference type="RuleBase" id="RU003737"/>
    </source>
</evidence>
<accession>A0ABT4ACS7</accession>
<evidence type="ECO:0000256" key="2">
    <source>
        <dbReference type="ARBA" id="ARBA00022793"/>
    </source>
</evidence>
<dbReference type="CDD" id="cd06828">
    <property type="entry name" value="PLPDE_III_DapDC"/>
    <property type="match status" value="1"/>
</dbReference>
<dbReference type="Gene3D" id="2.40.37.10">
    <property type="entry name" value="Lyase, Ornithine Decarboxylase, Chain A, domain 1"/>
    <property type="match status" value="1"/>
</dbReference>
<comment type="cofactor">
    <cofactor evidence="1">
        <name>pyridoxal 5'-phosphate</name>
        <dbReference type="ChEBI" id="CHEBI:597326"/>
    </cofactor>
</comment>
<dbReference type="SUPFAM" id="SSF51419">
    <property type="entry name" value="PLP-binding barrel"/>
    <property type="match status" value="1"/>
</dbReference>
<keyword evidence="9" id="KW-1185">Reference proteome</keyword>
<dbReference type="Pfam" id="PF00278">
    <property type="entry name" value="Orn_DAP_Arg_deC"/>
    <property type="match status" value="1"/>
</dbReference>
<dbReference type="InterPro" id="IPR022643">
    <property type="entry name" value="De-COase2_C"/>
</dbReference>
<evidence type="ECO:0000256" key="3">
    <source>
        <dbReference type="ARBA" id="ARBA00022898"/>
    </source>
</evidence>
<dbReference type="SUPFAM" id="SSF50621">
    <property type="entry name" value="Alanine racemase C-terminal domain-like"/>
    <property type="match status" value="1"/>
</dbReference>
<dbReference type="PRINTS" id="PR01179">
    <property type="entry name" value="ODADCRBXLASE"/>
</dbReference>
<protein>
    <submittedName>
        <fullName evidence="8">Diaminopimelate decarboxylase</fullName>
    </submittedName>
</protein>
<dbReference type="Pfam" id="PF02784">
    <property type="entry name" value="Orn_Arg_deC_N"/>
    <property type="match status" value="1"/>
</dbReference>
<organism evidence="8 9">
    <name type="scientific">Archangium lansingense</name>
    <dbReference type="NCBI Taxonomy" id="2995310"/>
    <lineage>
        <taxon>Bacteria</taxon>
        <taxon>Pseudomonadati</taxon>
        <taxon>Myxococcota</taxon>
        <taxon>Myxococcia</taxon>
        <taxon>Myxococcales</taxon>
        <taxon>Cystobacterineae</taxon>
        <taxon>Archangiaceae</taxon>
        <taxon>Archangium</taxon>
    </lineage>
</organism>
<evidence type="ECO:0000313" key="8">
    <source>
        <dbReference type="EMBL" id="MCY1079435.1"/>
    </source>
</evidence>
<sequence>MPIQPTFARRLEPIMMELVEQYGTPFHIYDLAGIVATHRSMVQAFGDWPFRQYFAVKALPNPAVLRALVQAGSGLDCSSPVELQLAQASGAVGDAIVFTSNNTTLEEYEQALGAGALITFDDERYLRRAEPLPPVIAFRVAPNGGAARSTLMGVAGESKFGVPRPVLADAYMEAHRRGAERFGIHGMSCANELDVSNAVRAAEELVETAVQIERAVGIQFEYINFGGGSGIPYRLEDQPFDFRAYASAIRAALAKAFPGRRPRVLMECGRFVSGPHGILVARVINRVKKERAVVGLDASMSALMRPGFYRTAYHHVSLPFAGPRPEVSVDVVGSLCENIDRFAVDRRLPDPAEGDIVYIHDTGAHGHAMGFTYNGRLRPAELLLTEAGDVLEIRRAETFEDYVTTVRWEPIPLRVGMSEETESA</sequence>
<evidence type="ECO:0000256" key="4">
    <source>
        <dbReference type="ARBA" id="ARBA00023239"/>
    </source>
</evidence>
<keyword evidence="2" id="KW-0210">Decarboxylase</keyword>
<feature type="domain" description="Orn/DAP/Arg decarboxylase 2 N-terminal" evidence="7">
    <location>
        <begin position="32"/>
        <end position="273"/>
    </location>
</feature>
<dbReference type="PANTHER" id="PTHR43727:SF2">
    <property type="entry name" value="GROUP IV DECARBOXYLASE"/>
    <property type="match status" value="1"/>
</dbReference>
<dbReference type="InterPro" id="IPR029066">
    <property type="entry name" value="PLP-binding_barrel"/>
</dbReference>
<dbReference type="InterPro" id="IPR009006">
    <property type="entry name" value="Ala_racemase/Decarboxylase_C"/>
</dbReference>
<dbReference type="PRINTS" id="PR01181">
    <property type="entry name" value="DAPDCRBXLASE"/>
</dbReference>
<keyword evidence="3" id="KW-0663">Pyridoxal phosphate</keyword>
<dbReference type="RefSeq" id="WP_267538156.1">
    <property type="nucleotide sequence ID" value="NZ_JAPNKA010000001.1"/>
</dbReference>
<dbReference type="InterPro" id="IPR022644">
    <property type="entry name" value="De-COase2_N"/>
</dbReference>
<dbReference type="InterPro" id="IPR000183">
    <property type="entry name" value="Orn/DAP/Arg_de-COase"/>
</dbReference>
<gene>
    <name evidence="8" type="ORF">OV287_33755</name>
</gene>
<evidence type="ECO:0000259" key="6">
    <source>
        <dbReference type="Pfam" id="PF00278"/>
    </source>
</evidence>
<evidence type="ECO:0000256" key="1">
    <source>
        <dbReference type="ARBA" id="ARBA00001933"/>
    </source>
</evidence>
<proteinExistence type="inferred from homology"/>